<gene>
    <name evidence="2" type="ORF">Tco_0682718</name>
</gene>
<keyword evidence="1" id="KW-0175">Coiled coil</keyword>
<dbReference type="Proteomes" id="UP001151760">
    <property type="component" value="Unassembled WGS sequence"/>
</dbReference>
<proteinExistence type="predicted"/>
<reference evidence="2" key="2">
    <citation type="submission" date="2022-01" db="EMBL/GenBank/DDBJ databases">
        <authorList>
            <person name="Yamashiro T."/>
            <person name="Shiraishi A."/>
            <person name="Satake H."/>
            <person name="Nakayama K."/>
        </authorList>
    </citation>
    <scope>NUCLEOTIDE SEQUENCE</scope>
</reference>
<evidence type="ECO:0000313" key="3">
    <source>
        <dbReference type="Proteomes" id="UP001151760"/>
    </source>
</evidence>
<feature type="coiled-coil region" evidence="1">
    <location>
        <begin position="108"/>
        <end position="149"/>
    </location>
</feature>
<keyword evidence="3" id="KW-1185">Reference proteome</keyword>
<reference evidence="2" key="1">
    <citation type="journal article" date="2022" name="Int. J. Mol. Sci.">
        <title>Draft Genome of Tanacetum Coccineum: Genomic Comparison of Closely Related Tanacetum-Family Plants.</title>
        <authorList>
            <person name="Yamashiro T."/>
            <person name="Shiraishi A."/>
            <person name="Nakayama K."/>
            <person name="Satake H."/>
        </authorList>
    </citation>
    <scope>NUCLEOTIDE SEQUENCE</scope>
</reference>
<evidence type="ECO:0000256" key="1">
    <source>
        <dbReference type="SAM" id="Coils"/>
    </source>
</evidence>
<dbReference type="EMBL" id="BQNB010009769">
    <property type="protein sequence ID" value="GJS68153.1"/>
    <property type="molecule type" value="Genomic_DNA"/>
</dbReference>
<sequence length="149" mass="17131">MLTLKFAETHNMVAFLEKPAESEGFEQIIDFLNASSIKYDLTINPTIFVLCMLRNLDPKAVKFLMYPRRDTEVSQPSEPDLVADEDVLTERVTKQSNDPLSGEDRLKLKELMILCTNLQTRVLELENTKTSQQIRIGSLERKVKKLEKT</sequence>
<protein>
    <submittedName>
        <fullName evidence="2">Uncharacterized protein</fullName>
    </submittedName>
</protein>
<evidence type="ECO:0000313" key="2">
    <source>
        <dbReference type="EMBL" id="GJS68153.1"/>
    </source>
</evidence>
<accession>A0ABQ4XTC8</accession>
<organism evidence="2 3">
    <name type="scientific">Tanacetum coccineum</name>
    <dbReference type="NCBI Taxonomy" id="301880"/>
    <lineage>
        <taxon>Eukaryota</taxon>
        <taxon>Viridiplantae</taxon>
        <taxon>Streptophyta</taxon>
        <taxon>Embryophyta</taxon>
        <taxon>Tracheophyta</taxon>
        <taxon>Spermatophyta</taxon>
        <taxon>Magnoliopsida</taxon>
        <taxon>eudicotyledons</taxon>
        <taxon>Gunneridae</taxon>
        <taxon>Pentapetalae</taxon>
        <taxon>asterids</taxon>
        <taxon>campanulids</taxon>
        <taxon>Asterales</taxon>
        <taxon>Asteraceae</taxon>
        <taxon>Asteroideae</taxon>
        <taxon>Anthemideae</taxon>
        <taxon>Anthemidinae</taxon>
        <taxon>Tanacetum</taxon>
    </lineage>
</organism>
<name>A0ABQ4XTC8_9ASTR</name>
<comment type="caution">
    <text evidence="2">The sequence shown here is derived from an EMBL/GenBank/DDBJ whole genome shotgun (WGS) entry which is preliminary data.</text>
</comment>